<evidence type="ECO:0000256" key="4">
    <source>
        <dbReference type="ARBA" id="ARBA00022475"/>
    </source>
</evidence>
<evidence type="ECO:0000256" key="2">
    <source>
        <dbReference type="ARBA" id="ARBA00005417"/>
    </source>
</evidence>
<dbReference type="InterPro" id="IPR017871">
    <property type="entry name" value="ABC_transporter-like_CS"/>
</dbReference>
<dbReference type="InterPro" id="IPR027417">
    <property type="entry name" value="P-loop_NTPase"/>
</dbReference>
<comment type="subcellular location">
    <subcellularLocation>
        <location evidence="1">Cell membrane</location>
        <topology evidence="1">Peripheral membrane protein</topology>
    </subcellularLocation>
</comment>
<dbReference type="GO" id="GO:0005886">
    <property type="term" value="C:plasma membrane"/>
    <property type="evidence" value="ECO:0007669"/>
    <property type="project" value="UniProtKB-SubCell"/>
</dbReference>
<dbReference type="PANTHER" id="PTHR43297:SF2">
    <property type="entry name" value="DIPEPTIDE TRANSPORT ATP-BINDING PROTEIN DPPD"/>
    <property type="match status" value="1"/>
</dbReference>
<evidence type="ECO:0000256" key="7">
    <source>
        <dbReference type="ARBA" id="ARBA00023136"/>
    </source>
</evidence>
<keyword evidence="10" id="KW-1185">Reference proteome</keyword>
<dbReference type="InterPro" id="IPR050388">
    <property type="entry name" value="ABC_Ni/Peptide_Import"/>
</dbReference>
<protein>
    <submittedName>
        <fullName evidence="9">Peptide ABC transporter ATP-binding protein</fullName>
    </submittedName>
</protein>
<sequence length="339" mass="38005">MAETLLELSRFKMHFHTDKGVVKAVDGVDITVDEGEIVGLVGESGCGKSVTSLSVMGLVPQPPGKVEGGSIKLSGRDLTRLKRKEWQRVRGNEVAMIFQEPMTSLNPVFTLGNQMVEAIRQHKEINKKEARQLARETLQEVGISRDGILDEYPHQLSGGMRQRVMIAMAMVCRPKLLIADEPTTALDVTIQAQILDLMRRLNRETNTAILMITHDLGVVAEMCDRIIVMYAGQVVEETDARRLFRNPQHPYTIGLLKSIPQLDRRLERLYSIPGNVPNPRQMPSGCRFVPRCEHALDICREKEPPLFSLEDGHTSRCWLNAEEKEEADRDTTGNTAPSS</sequence>
<dbReference type="InterPro" id="IPR003439">
    <property type="entry name" value="ABC_transporter-like_ATP-bd"/>
</dbReference>
<dbReference type="SUPFAM" id="SSF52540">
    <property type="entry name" value="P-loop containing nucleoside triphosphate hydrolases"/>
    <property type="match status" value="1"/>
</dbReference>
<name>A0A235B4N3_9BACL</name>
<dbReference type="NCBIfam" id="TIGR01727">
    <property type="entry name" value="oligo_HPY"/>
    <property type="match status" value="1"/>
</dbReference>
<keyword evidence="7" id="KW-0472">Membrane</keyword>
<organism evidence="9 10">
    <name type="scientific">Paludifilum halophilum</name>
    <dbReference type="NCBI Taxonomy" id="1642702"/>
    <lineage>
        <taxon>Bacteria</taxon>
        <taxon>Bacillati</taxon>
        <taxon>Bacillota</taxon>
        <taxon>Bacilli</taxon>
        <taxon>Bacillales</taxon>
        <taxon>Thermoactinomycetaceae</taxon>
        <taxon>Paludifilum</taxon>
    </lineage>
</organism>
<evidence type="ECO:0000259" key="8">
    <source>
        <dbReference type="PROSITE" id="PS50893"/>
    </source>
</evidence>
<dbReference type="Proteomes" id="UP000215459">
    <property type="component" value="Unassembled WGS sequence"/>
</dbReference>
<dbReference type="GO" id="GO:0016887">
    <property type="term" value="F:ATP hydrolysis activity"/>
    <property type="evidence" value="ECO:0007669"/>
    <property type="project" value="InterPro"/>
</dbReference>
<dbReference type="Pfam" id="PF08352">
    <property type="entry name" value="oligo_HPY"/>
    <property type="match status" value="1"/>
</dbReference>
<proteinExistence type="inferred from homology"/>
<dbReference type="CDD" id="cd03257">
    <property type="entry name" value="ABC_NikE_OppD_transporters"/>
    <property type="match status" value="1"/>
</dbReference>
<dbReference type="PROSITE" id="PS00211">
    <property type="entry name" value="ABC_TRANSPORTER_1"/>
    <property type="match status" value="1"/>
</dbReference>
<evidence type="ECO:0000313" key="9">
    <source>
        <dbReference type="EMBL" id="OYD07254.1"/>
    </source>
</evidence>
<dbReference type="RefSeq" id="WP_094264997.1">
    <property type="nucleotide sequence ID" value="NZ_NOWF01000007.1"/>
</dbReference>
<keyword evidence="3" id="KW-0813">Transport</keyword>
<dbReference type="GO" id="GO:0015833">
    <property type="term" value="P:peptide transport"/>
    <property type="evidence" value="ECO:0007669"/>
    <property type="project" value="InterPro"/>
</dbReference>
<reference evidence="9 10" key="1">
    <citation type="submission" date="2017-07" db="EMBL/GenBank/DDBJ databases">
        <title>The genome sequence of Paludifilum halophilum highlights mechanisms for microbial adaptation to high salt environemnts.</title>
        <authorList>
            <person name="Belbahri L."/>
        </authorList>
    </citation>
    <scope>NUCLEOTIDE SEQUENCE [LARGE SCALE GENOMIC DNA]</scope>
    <source>
        <strain evidence="9 10">DSM 102817</strain>
    </source>
</reference>
<dbReference type="AlphaFoldDB" id="A0A235B4N3"/>
<dbReference type="PANTHER" id="PTHR43297">
    <property type="entry name" value="OLIGOPEPTIDE TRANSPORT ATP-BINDING PROTEIN APPD"/>
    <property type="match status" value="1"/>
</dbReference>
<feature type="domain" description="ABC transporter" evidence="8">
    <location>
        <begin position="6"/>
        <end position="256"/>
    </location>
</feature>
<accession>A0A235B4N3</accession>
<comment type="caution">
    <text evidence="9">The sequence shown here is derived from an EMBL/GenBank/DDBJ whole genome shotgun (WGS) entry which is preliminary data.</text>
</comment>
<dbReference type="GO" id="GO:0005524">
    <property type="term" value="F:ATP binding"/>
    <property type="evidence" value="ECO:0007669"/>
    <property type="project" value="UniProtKB-KW"/>
</dbReference>
<dbReference type="EMBL" id="NOWF01000007">
    <property type="protein sequence ID" value="OYD07254.1"/>
    <property type="molecule type" value="Genomic_DNA"/>
</dbReference>
<keyword evidence="6 9" id="KW-0067">ATP-binding</keyword>
<evidence type="ECO:0000256" key="6">
    <source>
        <dbReference type="ARBA" id="ARBA00022840"/>
    </source>
</evidence>
<dbReference type="InterPro" id="IPR013563">
    <property type="entry name" value="Oligopep_ABC_C"/>
</dbReference>
<dbReference type="PROSITE" id="PS50893">
    <property type="entry name" value="ABC_TRANSPORTER_2"/>
    <property type="match status" value="1"/>
</dbReference>
<evidence type="ECO:0000256" key="3">
    <source>
        <dbReference type="ARBA" id="ARBA00022448"/>
    </source>
</evidence>
<keyword evidence="4" id="KW-1003">Cell membrane</keyword>
<dbReference type="InterPro" id="IPR003593">
    <property type="entry name" value="AAA+_ATPase"/>
</dbReference>
<dbReference type="OrthoDB" id="9802264at2"/>
<dbReference type="Gene3D" id="3.40.50.300">
    <property type="entry name" value="P-loop containing nucleotide triphosphate hydrolases"/>
    <property type="match status" value="1"/>
</dbReference>
<comment type="similarity">
    <text evidence="2">Belongs to the ABC transporter superfamily.</text>
</comment>
<dbReference type="Pfam" id="PF00005">
    <property type="entry name" value="ABC_tran"/>
    <property type="match status" value="1"/>
</dbReference>
<dbReference type="FunFam" id="3.40.50.300:FF:000016">
    <property type="entry name" value="Oligopeptide ABC transporter ATP-binding component"/>
    <property type="match status" value="1"/>
</dbReference>
<evidence type="ECO:0000256" key="5">
    <source>
        <dbReference type="ARBA" id="ARBA00022741"/>
    </source>
</evidence>
<evidence type="ECO:0000313" key="10">
    <source>
        <dbReference type="Proteomes" id="UP000215459"/>
    </source>
</evidence>
<keyword evidence="5" id="KW-0547">Nucleotide-binding</keyword>
<evidence type="ECO:0000256" key="1">
    <source>
        <dbReference type="ARBA" id="ARBA00004202"/>
    </source>
</evidence>
<dbReference type="SMART" id="SM00382">
    <property type="entry name" value="AAA"/>
    <property type="match status" value="1"/>
</dbReference>
<gene>
    <name evidence="9" type="ORF">CHM34_12800</name>
</gene>